<organism evidence="1 2">
    <name type="scientific">Erwinia phage vB_EamM_Yoloswag</name>
    <dbReference type="NCBI Taxonomy" id="1958956"/>
    <lineage>
        <taxon>Viruses</taxon>
        <taxon>Duplodnaviria</taxon>
        <taxon>Heunggongvirae</taxon>
        <taxon>Uroviricota</taxon>
        <taxon>Caudoviricetes</taxon>
        <taxon>Yoloswagvirus</taxon>
        <taxon>Yoloswagvirus yoloswag</taxon>
    </lineage>
</organism>
<proteinExistence type="predicted"/>
<reference evidence="1 2" key="1">
    <citation type="submission" date="2017-01" db="EMBL/GenBank/DDBJ databases">
        <authorList>
            <person name="Mah S.A."/>
            <person name="Swanson W.J."/>
            <person name="Moy G.W."/>
            <person name="Vacquier V.D."/>
        </authorList>
    </citation>
    <scope>NUCLEOTIDE SEQUENCE [LARGE SCALE GENOMIC DNA]</scope>
</reference>
<name>A0A1S6L3F3_9CAUD</name>
<evidence type="ECO:0000313" key="1">
    <source>
        <dbReference type="EMBL" id="AQT28721.1"/>
    </source>
</evidence>
<evidence type="ECO:0000313" key="2">
    <source>
        <dbReference type="Proteomes" id="UP000221250"/>
    </source>
</evidence>
<protein>
    <submittedName>
        <fullName evidence="1">Uncharacterized protein</fullName>
    </submittedName>
</protein>
<keyword evidence="2" id="KW-1185">Reference proteome</keyword>
<sequence length="80" mass="9214">MTYKLELQVDEQNEQALTQEIAEYADKHDISYVVEPSESGKSTVTFESAERQPLVDLIEQAYAPDDDAEHQQYIDKIHEV</sequence>
<dbReference type="Proteomes" id="UP000221250">
    <property type="component" value="Segment"/>
</dbReference>
<gene>
    <name evidence="1" type="ORF">YOLOSWAG_246</name>
</gene>
<accession>A0A1S6L3F3</accession>
<dbReference type="EMBL" id="KY448244">
    <property type="protein sequence ID" value="AQT28721.1"/>
    <property type="molecule type" value="Genomic_DNA"/>
</dbReference>